<evidence type="ECO:0000313" key="3">
    <source>
        <dbReference type="Proteomes" id="UP001154265"/>
    </source>
</evidence>
<sequence length="146" mass="15787">MVVTIFSTVLTALIVFSGWFLDQNALGCKSRVRAIFGLVPLAIGSWICLTIVFAFAFKVPGAYGPVQYWVGDMEAYRFISGPRTIAAFAILGGIFFAIISVLVTAIYVALNPSGSRLKGIITPSVALAIYGLAWWMFINCGFYPSA</sequence>
<gene>
    <name evidence="2" type="ORF">L3556_14810</name>
</gene>
<accession>A0ABT6F330</accession>
<evidence type="ECO:0000256" key="1">
    <source>
        <dbReference type="SAM" id="Phobius"/>
    </source>
</evidence>
<protein>
    <submittedName>
        <fullName evidence="2">Uncharacterized protein</fullName>
    </submittedName>
</protein>
<keyword evidence="3" id="KW-1185">Reference proteome</keyword>
<comment type="caution">
    <text evidence="2">The sequence shown here is derived from an EMBL/GenBank/DDBJ whole genome shotgun (WGS) entry which is preliminary data.</text>
</comment>
<dbReference type="Proteomes" id="UP001154265">
    <property type="component" value="Unassembled WGS sequence"/>
</dbReference>
<keyword evidence="1" id="KW-0472">Membrane</keyword>
<keyword evidence="1" id="KW-1133">Transmembrane helix</keyword>
<feature type="transmembrane region" description="Helical" evidence="1">
    <location>
        <begin position="6"/>
        <end position="22"/>
    </location>
</feature>
<feature type="transmembrane region" description="Helical" evidence="1">
    <location>
        <begin position="85"/>
        <end position="108"/>
    </location>
</feature>
<keyword evidence="1" id="KW-0812">Transmembrane</keyword>
<evidence type="ECO:0000313" key="2">
    <source>
        <dbReference type="EMBL" id="MDG2992188.1"/>
    </source>
</evidence>
<reference evidence="2" key="1">
    <citation type="journal article" date="2022" name="Genome Biol. Evol.">
        <title>A New Gene Family Diagnostic for Intracellular Biomineralization of Amorphous Ca Carbonates by Cyanobacteria.</title>
        <authorList>
            <person name="Benzerara K."/>
            <person name="Duprat E."/>
            <person name="Bitard-Feildel T."/>
            <person name="Caumes G."/>
            <person name="Cassier-Chauvat C."/>
            <person name="Chauvat F."/>
            <person name="Dezi M."/>
            <person name="Diop S.I."/>
            <person name="Gaschignard G."/>
            <person name="Gorgen S."/>
            <person name="Gugger M."/>
            <person name="Lopez-Garcia P."/>
            <person name="Millet M."/>
            <person name="Skouri-Panet F."/>
            <person name="Moreira D."/>
            <person name="Callebaut I."/>
        </authorList>
    </citation>
    <scope>NUCLEOTIDE SEQUENCE</scope>
    <source>
        <strain evidence="2">G9</strain>
    </source>
</reference>
<proteinExistence type="predicted"/>
<reference evidence="2" key="2">
    <citation type="submission" date="2022-01" db="EMBL/GenBank/DDBJ databases">
        <authorList>
            <person name="Zivanovic Y."/>
            <person name="Moreira D."/>
            <person name="Lopez-Garcia P."/>
        </authorList>
    </citation>
    <scope>NUCLEOTIDE SEQUENCE</scope>
    <source>
        <strain evidence="2">G9</strain>
    </source>
</reference>
<feature type="transmembrane region" description="Helical" evidence="1">
    <location>
        <begin position="120"/>
        <end position="138"/>
    </location>
</feature>
<organism evidence="2 3">
    <name type="scientific">Candidatus Synechococcus calcipolaris G9</name>
    <dbReference type="NCBI Taxonomy" id="1497997"/>
    <lineage>
        <taxon>Bacteria</taxon>
        <taxon>Bacillati</taxon>
        <taxon>Cyanobacteriota</taxon>
        <taxon>Cyanophyceae</taxon>
        <taxon>Synechococcales</taxon>
        <taxon>Synechococcaceae</taxon>
        <taxon>Synechococcus</taxon>
    </lineage>
</organism>
<dbReference type="RefSeq" id="WP_277868112.1">
    <property type="nucleotide sequence ID" value="NZ_JAKKUT010000008.1"/>
</dbReference>
<feature type="transmembrane region" description="Helical" evidence="1">
    <location>
        <begin position="34"/>
        <end position="57"/>
    </location>
</feature>
<name>A0ABT6F330_9SYNE</name>
<dbReference type="EMBL" id="JAKKUT010000008">
    <property type="protein sequence ID" value="MDG2992188.1"/>
    <property type="molecule type" value="Genomic_DNA"/>
</dbReference>